<dbReference type="PROSITE" id="PS00211">
    <property type="entry name" value="ABC_TRANSPORTER_1"/>
    <property type="match status" value="1"/>
</dbReference>
<dbReference type="InterPro" id="IPR003593">
    <property type="entry name" value="AAA+_ATPase"/>
</dbReference>
<dbReference type="PROSITE" id="PS50893">
    <property type="entry name" value="ABC_TRANSPORTER_2"/>
    <property type="match status" value="1"/>
</dbReference>
<reference evidence="5 6" key="1">
    <citation type="submission" date="2020-08" db="EMBL/GenBank/DDBJ databases">
        <title>Sequencing the genomes of 1000 actinobacteria strains.</title>
        <authorList>
            <person name="Klenk H.-P."/>
        </authorList>
    </citation>
    <scope>NUCLEOTIDE SEQUENCE [LARGE SCALE GENOMIC DNA]</scope>
    <source>
        <strain evidence="5 6">DSM 23974</strain>
    </source>
</reference>
<dbReference type="RefSeq" id="WP_158496460.1">
    <property type="nucleotide sequence ID" value="NZ_JACHNA010000001.1"/>
</dbReference>
<accession>A0A7W7GPI4</accession>
<dbReference type="CDD" id="cd03255">
    <property type="entry name" value="ABC_MJ0796_LolCDE_FtsE"/>
    <property type="match status" value="1"/>
</dbReference>
<evidence type="ECO:0000259" key="4">
    <source>
        <dbReference type="PROSITE" id="PS50893"/>
    </source>
</evidence>
<keyword evidence="6" id="KW-1185">Reference proteome</keyword>
<organism evidence="5 6">
    <name type="scientific">Micrococcus cohnii</name>
    <dbReference type="NCBI Taxonomy" id="993416"/>
    <lineage>
        <taxon>Bacteria</taxon>
        <taxon>Bacillati</taxon>
        <taxon>Actinomycetota</taxon>
        <taxon>Actinomycetes</taxon>
        <taxon>Micrococcales</taxon>
        <taxon>Micrococcaceae</taxon>
        <taxon>Micrococcus</taxon>
    </lineage>
</organism>
<evidence type="ECO:0000256" key="1">
    <source>
        <dbReference type="ARBA" id="ARBA00022448"/>
    </source>
</evidence>
<gene>
    <name evidence="5" type="ORF">HDA30_001387</name>
</gene>
<dbReference type="EMBL" id="JACHNA010000001">
    <property type="protein sequence ID" value="MBB4735879.1"/>
    <property type="molecule type" value="Genomic_DNA"/>
</dbReference>
<dbReference type="GO" id="GO:0016887">
    <property type="term" value="F:ATP hydrolysis activity"/>
    <property type="evidence" value="ECO:0007669"/>
    <property type="project" value="InterPro"/>
</dbReference>
<comment type="caution">
    <text evidence="5">The sequence shown here is derived from an EMBL/GenBank/DDBJ whole genome shotgun (WGS) entry which is preliminary data.</text>
</comment>
<dbReference type="InterPro" id="IPR015854">
    <property type="entry name" value="ABC_transpr_LolD-like"/>
</dbReference>
<dbReference type="PANTHER" id="PTHR24220:SF685">
    <property type="entry name" value="ABC TRANSPORTER RELATED"/>
    <property type="match status" value="1"/>
</dbReference>
<dbReference type="InterPro" id="IPR027417">
    <property type="entry name" value="P-loop_NTPase"/>
</dbReference>
<keyword evidence="3 5" id="KW-0067">ATP-binding</keyword>
<dbReference type="InterPro" id="IPR003439">
    <property type="entry name" value="ABC_transporter-like_ATP-bd"/>
</dbReference>
<dbReference type="SMART" id="SM00382">
    <property type="entry name" value="AAA"/>
    <property type="match status" value="1"/>
</dbReference>
<proteinExistence type="predicted"/>
<name>A0A7W7GPI4_9MICC</name>
<dbReference type="GO" id="GO:0005886">
    <property type="term" value="C:plasma membrane"/>
    <property type="evidence" value="ECO:0007669"/>
    <property type="project" value="TreeGrafter"/>
</dbReference>
<dbReference type="GO" id="GO:0022857">
    <property type="term" value="F:transmembrane transporter activity"/>
    <property type="evidence" value="ECO:0007669"/>
    <property type="project" value="TreeGrafter"/>
</dbReference>
<keyword evidence="2" id="KW-0547">Nucleotide-binding</keyword>
<evidence type="ECO:0000313" key="5">
    <source>
        <dbReference type="EMBL" id="MBB4735879.1"/>
    </source>
</evidence>
<dbReference type="SUPFAM" id="SSF52540">
    <property type="entry name" value="P-loop containing nucleoside triphosphate hydrolases"/>
    <property type="match status" value="1"/>
</dbReference>
<evidence type="ECO:0000256" key="3">
    <source>
        <dbReference type="ARBA" id="ARBA00022840"/>
    </source>
</evidence>
<dbReference type="Gene3D" id="3.40.50.300">
    <property type="entry name" value="P-loop containing nucleotide triphosphate hydrolases"/>
    <property type="match status" value="1"/>
</dbReference>
<protein>
    <submittedName>
        <fullName evidence="5">Putative ABC transport system ATP-binding protein</fullName>
    </submittedName>
</protein>
<keyword evidence="1" id="KW-0813">Transport</keyword>
<dbReference type="Proteomes" id="UP000540191">
    <property type="component" value="Unassembled WGS sequence"/>
</dbReference>
<sequence>MTATTTTAPALRVSDAVLDYPDGDGALRALDEVSLELHAGTLTALTGPSGSGKSSLLAVAAGLICPTSGSVQVAGRELAGLAQAQRTRLRGTQVAVVFQQPNLLASLTAREQLELTVRLHGSTDRAARRQARRRAEELLDRVGLADHAHRRPHQLSGGQRQRVNIARALMGSPALLLADEPTAALDQERSAQIVELLASLTREAGTATLMVTHDESSLERTDAHLRMVDGRLSGQTR</sequence>
<dbReference type="InterPro" id="IPR017871">
    <property type="entry name" value="ABC_transporter-like_CS"/>
</dbReference>
<evidence type="ECO:0000256" key="2">
    <source>
        <dbReference type="ARBA" id="ARBA00022741"/>
    </source>
</evidence>
<dbReference type="GO" id="GO:0005524">
    <property type="term" value="F:ATP binding"/>
    <property type="evidence" value="ECO:0007669"/>
    <property type="project" value="UniProtKB-KW"/>
</dbReference>
<feature type="domain" description="ABC transporter" evidence="4">
    <location>
        <begin position="11"/>
        <end position="237"/>
    </location>
</feature>
<dbReference type="PANTHER" id="PTHR24220">
    <property type="entry name" value="IMPORT ATP-BINDING PROTEIN"/>
    <property type="match status" value="1"/>
</dbReference>
<dbReference type="InterPro" id="IPR017911">
    <property type="entry name" value="MacB-like_ATP-bd"/>
</dbReference>
<dbReference type="Pfam" id="PF00005">
    <property type="entry name" value="ABC_tran"/>
    <property type="match status" value="1"/>
</dbReference>
<dbReference type="AlphaFoldDB" id="A0A7W7GPI4"/>
<evidence type="ECO:0000313" key="6">
    <source>
        <dbReference type="Proteomes" id="UP000540191"/>
    </source>
</evidence>